<dbReference type="GO" id="GO:0051539">
    <property type="term" value="F:4 iron, 4 sulfur cluster binding"/>
    <property type="evidence" value="ECO:0007669"/>
    <property type="project" value="UniProtKB-KW"/>
</dbReference>
<dbReference type="GO" id="GO:0020037">
    <property type="term" value="F:heme binding"/>
    <property type="evidence" value="ECO:0007669"/>
    <property type="project" value="InterPro"/>
</dbReference>
<feature type="domain" description="Nitrite/Sulfite reductase ferredoxin-like" evidence="9">
    <location>
        <begin position="311"/>
        <end position="363"/>
    </location>
</feature>
<name>A0A1W1CIU3_9ZZZZ</name>
<accession>A0A1W1CIU3</accession>
<feature type="domain" description="Nitrite/sulphite reductase 4Fe-4S" evidence="8">
    <location>
        <begin position="137"/>
        <end position="288"/>
    </location>
</feature>
<organism evidence="10">
    <name type="scientific">hydrothermal vent metagenome</name>
    <dbReference type="NCBI Taxonomy" id="652676"/>
    <lineage>
        <taxon>unclassified sequences</taxon>
        <taxon>metagenomes</taxon>
        <taxon>ecological metagenomes</taxon>
    </lineage>
</organism>
<evidence type="ECO:0000256" key="2">
    <source>
        <dbReference type="ARBA" id="ARBA00022485"/>
    </source>
</evidence>
<feature type="domain" description="Nitrite/Sulfite reductase ferredoxin-like" evidence="9">
    <location>
        <begin position="65"/>
        <end position="128"/>
    </location>
</feature>
<dbReference type="InterPro" id="IPR036136">
    <property type="entry name" value="Nit/Sulf_reduc_fer-like_dom_sf"/>
</dbReference>
<protein>
    <submittedName>
        <fullName evidence="10">Ferredoxin--nitrite reductase</fullName>
        <ecNumber evidence="10">1.7.7.1</ecNumber>
    </submittedName>
</protein>
<evidence type="ECO:0000256" key="1">
    <source>
        <dbReference type="ARBA" id="ARBA00010429"/>
    </source>
</evidence>
<dbReference type="InterPro" id="IPR005117">
    <property type="entry name" value="NiRdtase/SiRdtase_haem-b_fer"/>
</dbReference>
<keyword evidence="4" id="KW-0479">Metal-binding</keyword>
<evidence type="ECO:0000256" key="4">
    <source>
        <dbReference type="ARBA" id="ARBA00022723"/>
    </source>
</evidence>
<dbReference type="Pfam" id="PF03460">
    <property type="entry name" value="NIR_SIR_ferr"/>
    <property type="match status" value="2"/>
</dbReference>
<dbReference type="InterPro" id="IPR006067">
    <property type="entry name" value="NO2/SO3_Rdtase_4Fe4S_dom"/>
</dbReference>
<keyword evidence="2" id="KW-0004">4Fe-4S</keyword>
<proteinExistence type="inferred from homology"/>
<comment type="similarity">
    <text evidence="1">Belongs to the nitrite and sulfite reductase 4Fe-4S domain family.</text>
</comment>
<dbReference type="InterPro" id="IPR051329">
    <property type="entry name" value="NIR_SIR_4Fe-4S"/>
</dbReference>
<evidence type="ECO:0000259" key="9">
    <source>
        <dbReference type="Pfam" id="PF03460"/>
    </source>
</evidence>
<dbReference type="GO" id="GO:0046872">
    <property type="term" value="F:metal ion binding"/>
    <property type="evidence" value="ECO:0007669"/>
    <property type="project" value="UniProtKB-KW"/>
</dbReference>
<evidence type="ECO:0000256" key="5">
    <source>
        <dbReference type="ARBA" id="ARBA00023002"/>
    </source>
</evidence>
<dbReference type="EC" id="1.7.7.1" evidence="10"/>
<dbReference type="InterPro" id="IPR045854">
    <property type="entry name" value="NO2/SO3_Rdtase_4Fe4S_sf"/>
</dbReference>
<evidence type="ECO:0000256" key="6">
    <source>
        <dbReference type="ARBA" id="ARBA00023004"/>
    </source>
</evidence>
<reference evidence="10" key="1">
    <citation type="submission" date="2016-10" db="EMBL/GenBank/DDBJ databases">
        <authorList>
            <person name="de Groot N.N."/>
        </authorList>
    </citation>
    <scope>NUCLEOTIDE SEQUENCE</scope>
</reference>
<dbReference type="Gene3D" id="3.90.480.20">
    <property type="match status" value="1"/>
</dbReference>
<dbReference type="PANTHER" id="PTHR32439">
    <property type="entry name" value="FERREDOXIN--NITRITE REDUCTASE, CHLOROPLASTIC"/>
    <property type="match status" value="1"/>
</dbReference>
<keyword evidence="7" id="KW-0411">Iron-sulfur</keyword>
<dbReference type="Pfam" id="PF01077">
    <property type="entry name" value="NIR_SIR"/>
    <property type="match status" value="1"/>
</dbReference>
<keyword evidence="6" id="KW-0408">Iron</keyword>
<dbReference type="Gene3D" id="3.30.413.10">
    <property type="entry name" value="Sulfite Reductase Hemoprotein, domain 1"/>
    <property type="match status" value="2"/>
</dbReference>
<keyword evidence="5 10" id="KW-0560">Oxidoreductase</keyword>
<keyword evidence="3" id="KW-0349">Heme</keyword>
<dbReference type="EMBL" id="FPHF01000089">
    <property type="protein sequence ID" value="SFV65699.1"/>
    <property type="molecule type" value="Genomic_DNA"/>
</dbReference>
<sequence length="642" mass="72733">MKALQKAFNIRSHKINKIEVIKNSKTAQEAYDMLETYAVNGFDSVPPEDKSYFLKCFGIYYRPATPEKFMLKLRIPGGFMTAEQARVIGECSLEFGQDYIDLTTRQQCELRYLTIESLPPIIKRLNAVGVSAFQTGVDNIRGIVADPFDDLAFDNVIPSHGTLLKLQDIFLEKPEWISTLPRKFNTSITGNLSNRCNVYGNDCCFALAQKDGVFGYNLYLGGRVGMLAKSADIFLKNEEEVLAAFSATIELFKRYGFRDNRNKNRLYFLIASVGMQEMANSIREHAGIEFAHAGETMTTMNYVEPDHGKIQLRDGTFGVHVVVPSGIFKGSSFIKAAELALKHGNGELRFDMEQSFYLMGVKDLNALLQEDYFLEYKNIDTPYKNHLIACAGTEHCPFGVIENKNDAISMAEYLDEKVPLESGRVRMYWSACVKGCGIHGLGDIGFEGCKAKIEGINGEGVHIFLGGKLSGESTEGHTVIKSVPLEYAKLYVESLMLEYKRLRNEGEDFESFHTRVLSYYTRAYIGFVMMLKAYLRAKNIDIVCGFETKVLTGKNEEFEVFELGRKLYYHLTKKEPYSSYERFTPASKREKLTDIRKLVPGVDEVIALMLEYMLNPNERLRAVVFSEITPYILLYNVLKSND</sequence>
<dbReference type="AlphaFoldDB" id="A0A1W1CIU3"/>
<gene>
    <name evidence="10" type="ORF">MNB_SM-4-1005</name>
</gene>
<dbReference type="GO" id="GO:0048307">
    <property type="term" value="F:ferredoxin-nitrite reductase activity"/>
    <property type="evidence" value="ECO:0007669"/>
    <property type="project" value="UniProtKB-EC"/>
</dbReference>
<dbReference type="PANTHER" id="PTHR32439:SF0">
    <property type="entry name" value="FERREDOXIN--NITRITE REDUCTASE, CHLOROPLASTIC"/>
    <property type="match status" value="1"/>
</dbReference>
<evidence type="ECO:0000256" key="3">
    <source>
        <dbReference type="ARBA" id="ARBA00022617"/>
    </source>
</evidence>
<evidence type="ECO:0000313" key="10">
    <source>
        <dbReference type="EMBL" id="SFV65699.1"/>
    </source>
</evidence>
<evidence type="ECO:0000259" key="8">
    <source>
        <dbReference type="Pfam" id="PF01077"/>
    </source>
</evidence>
<evidence type="ECO:0000256" key="7">
    <source>
        <dbReference type="ARBA" id="ARBA00023014"/>
    </source>
</evidence>
<dbReference type="SUPFAM" id="SSF55124">
    <property type="entry name" value="Nitrite/Sulfite reductase N-terminal domain-like"/>
    <property type="match status" value="2"/>
</dbReference>
<dbReference type="SUPFAM" id="SSF56014">
    <property type="entry name" value="Nitrite and sulphite reductase 4Fe-4S domain-like"/>
    <property type="match status" value="2"/>
</dbReference>